<keyword evidence="4" id="KW-0695">RNA-directed DNA polymerase</keyword>
<reference evidence="4" key="2">
    <citation type="submission" date="2022-01" db="EMBL/GenBank/DDBJ databases">
        <authorList>
            <person name="Yamashiro T."/>
            <person name="Shiraishi A."/>
            <person name="Satake H."/>
            <person name="Nakayama K."/>
        </authorList>
    </citation>
    <scope>NUCLEOTIDE SEQUENCE</scope>
</reference>
<organism evidence="4 5">
    <name type="scientific">Tanacetum coccineum</name>
    <dbReference type="NCBI Taxonomy" id="301880"/>
    <lineage>
        <taxon>Eukaryota</taxon>
        <taxon>Viridiplantae</taxon>
        <taxon>Streptophyta</taxon>
        <taxon>Embryophyta</taxon>
        <taxon>Tracheophyta</taxon>
        <taxon>Spermatophyta</taxon>
        <taxon>Magnoliopsida</taxon>
        <taxon>eudicotyledons</taxon>
        <taxon>Gunneridae</taxon>
        <taxon>Pentapetalae</taxon>
        <taxon>asterids</taxon>
        <taxon>campanulids</taxon>
        <taxon>Asterales</taxon>
        <taxon>Asteraceae</taxon>
        <taxon>Asteroideae</taxon>
        <taxon>Anthemideae</taxon>
        <taxon>Anthemidinae</taxon>
        <taxon>Tanacetum</taxon>
    </lineage>
</organism>
<dbReference type="SUPFAM" id="SSF56219">
    <property type="entry name" value="DNase I-like"/>
    <property type="match status" value="1"/>
</dbReference>
<dbReference type="InterPro" id="IPR036691">
    <property type="entry name" value="Endo/exonu/phosph_ase_sf"/>
</dbReference>
<name>A0ABQ5CDD8_9ASTR</name>
<dbReference type="InterPro" id="IPR005135">
    <property type="entry name" value="Endo/exonuclease/phosphatase"/>
</dbReference>
<comment type="caution">
    <text evidence="4">The sequence shown here is derived from an EMBL/GenBank/DDBJ whole genome shotgun (WGS) entry which is preliminary data.</text>
</comment>
<evidence type="ECO:0000256" key="1">
    <source>
        <dbReference type="PROSITE-ProRule" id="PRU00176"/>
    </source>
</evidence>
<dbReference type="Pfam" id="PF07727">
    <property type="entry name" value="RVT_2"/>
    <property type="match status" value="1"/>
</dbReference>
<dbReference type="CDD" id="cd00590">
    <property type="entry name" value="RRM_SF"/>
    <property type="match status" value="1"/>
</dbReference>
<evidence type="ECO:0000259" key="3">
    <source>
        <dbReference type="PROSITE" id="PS50102"/>
    </source>
</evidence>
<dbReference type="InterPro" id="IPR043502">
    <property type="entry name" value="DNA/RNA_pol_sf"/>
</dbReference>
<dbReference type="SMART" id="SM00360">
    <property type="entry name" value="RRM"/>
    <property type="match status" value="1"/>
</dbReference>
<sequence>GSIDKYKARLVAKGHTQKEGIDFHDTFSPVTKMVTVRVVLVVAVHNQWPVAQLDINNAFLYGDLPEEIYMKIPQGYTLPHLKTSICKLQKSLYGLKQANRQWYLKLTNFLQTIGFTRSYADTSLFTFRSDEIFLCLLEFNIKDLGSLNYYLGIEILRNSTGLIMTQRKYTLDLLQSVGLLNVKPSSIPFDPLVKLNHDVGELLDDPSQYRTLVGKLLYLTITRPDISYVAQTLSQFIQTPRTPHLKALIKKQTVVSRNSTEAEYRALADATCEVSWIKCLFKDLGVITPSPTTIYCDNASAIALASNPVQHARKKHIEIDCHFVRDKIRQGLILPTFIPTQHQLADNSLKSNFDQTAKISKSVFISNFPDDCSSRDLWKVCSGYGTVVDVFIPNKRSKAGKRFAFVRFIKVLNFDRLIENLKTIWIGRFHLSANPARFERPKAPIPQKEMSAPSGIASGLKQPIAQHQGGPKGTNFAAILKPSLVLDDSCLVNRDLTNCVMGEVLQFSSINNLQVLLFNEGFHNTRIVYLGGLWVMIELNSSKSKLKFMEHVGVASWFRSLCNAQSDFAAKERIVWVDIEGVPLNAWSRSTFQKIGSKWGELVVLEDGYEDLFARKRICIMTSHTENILESFKLIVKGKVFWARAKELFVWSPSFKEVPEQELCSDDESIKANEEANNLNLGDENDSEVVSDTYFGDNGEDQGVEHHHGEPSKVKEVSADPFNIYGLLDKRNNEARTTDSSTSIPYPPGFTPANDIPTCNQDSPDVASVRPTSKSARRNSSPCQSIGLSSRVMEDTVPADVYSSPVGSKPIHGSHKGGSLLEVLDGMIKVGLGSKAKKEWIRELNYKHKVSFLTLQETKMENISAMEAKILWGNSSFDHVFSEALGNSGGILCLWDPLMFRKDQHIISDNFVVLYGTWVPNNTKLLIVSVYAPQSATDKRLLWSYITGLLSRWNGEVLVTGDFNEVRFERERLGSVFNVHGANEFNSFISNAGLVEIQLEGYSFTWSHPSAAKMSKLDRFLVSEGFLSLFPHISALCLDKNLSDHRPILLREMVTDYGATPFRLYHSWFYFHGFDDMVRTAWNSFVLEDSNGMVQFKKKLQMLKKEIRSWVAVHKRKQLGRLIDILEKLSGIDHILDQGGVFDEILLSWMDLTKQMQDIKSTVVRDQMQKAKIQ</sequence>
<dbReference type="Pfam" id="PF03372">
    <property type="entry name" value="Exo_endo_phos"/>
    <property type="match status" value="1"/>
</dbReference>
<evidence type="ECO:0000256" key="2">
    <source>
        <dbReference type="SAM" id="MobiDB-lite"/>
    </source>
</evidence>
<keyword evidence="5" id="KW-1185">Reference proteome</keyword>
<dbReference type="SUPFAM" id="SSF54928">
    <property type="entry name" value="RNA-binding domain, RBD"/>
    <property type="match status" value="1"/>
</dbReference>
<feature type="domain" description="RRM" evidence="3">
    <location>
        <begin position="361"/>
        <end position="443"/>
    </location>
</feature>
<evidence type="ECO:0000313" key="5">
    <source>
        <dbReference type="Proteomes" id="UP001151760"/>
    </source>
</evidence>
<dbReference type="CDD" id="cd09272">
    <property type="entry name" value="RNase_HI_RT_Ty1"/>
    <property type="match status" value="1"/>
</dbReference>
<dbReference type="PANTHER" id="PTHR11439:SF486">
    <property type="entry name" value="RLK (RECEPTOR-LIKE KINASE) PROTEIN, PUTATIVE-RELATED"/>
    <property type="match status" value="1"/>
</dbReference>
<dbReference type="SUPFAM" id="SSF56672">
    <property type="entry name" value="DNA/RNA polymerases"/>
    <property type="match status" value="1"/>
</dbReference>
<proteinExistence type="predicted"/>
<keyword evidence="1" id="KW-0694">RNA-binding</keyword>
<feature type="non-terminal residue" evidence="4">
    <location>
        <position position="1"/>
    </location>
</feature>
<feature type="compositionally biased region" description="Basic and acidic residues" evidence="2">
    <location>
        <begin position="703"/>
        <end position="715"/>
    </location>
</feature>
<protein>
    <submittedName>
        <fullName evidence="4">RNA-directed DNA polymerase, eukaryota</fullName>
    </submittedName>
</protein>
<dbReference type="Gene3D" id="3.30.70.330">
    <property type="match status" value="1"/>
</dbReference>
<keyword evidence="4" id="KW-0548">Nucleotidyltransferase</keyword>
<dbReference type="InterPro" id="IPR012677">
    <property type="entry name" value="Nucleotide-bd_a/b_plait_sf"/>
</dbReference>
<dbReference type="GO" id="GO:0003964">
    <property type="term" value="F:RNA-directed DNA polymerase activity"/>
    <property type="evidence" value="ECO:0007669"/>
    <property type="project" value="UniProtKB-KW"/>
</dbReference>
<dbReference type="Gene3D" id="3.60.10.10">
    <property type="entry name" value="Endonuclease/exonuclease/phosphatase"/>
    <property type="match status" value="1"/>
</dbReference>
<dbReference type="InterPro" id="IPR035979">
    <property type="entry name" value="RBD_domain_sf"/>
</dbReference>
<dbReference type="InterPro" id="IPR000504">
    <property type="entry name" value="RRM_dom"/>
</dbReference>
<feature type="region of interest" description="Disordered" evidence="2">
    <location>
        <begin position="695"/>
        <end position="715"/>
    </location>
</feature>
<gene>
    <name evidence="4" type="ORF">Tco_0894556</name>
</gene>
<evidence type="ECO:0000313" key="4">
    <source>
        <dbReference type="EMBL" id="GJT24619.1"/>
    </source>
</evidence>
<reference evidence="4" key="1">
    <citation type="journal article" date="2022" name="Int. J. Mol. Sci.">
        <title>Draft Genome of Tanacetum Coccineum: Genomic Comparison of Closely Related Tanacetum-Family Plants.</title>
        <authorList>
            <person name="Yamashiro T."/>
            <person name="Shiraishi A."/>
            <person name="Nakayama K."/>
            <person name="Satake H."/>
        </authorList>
    </citation>
    <scope>NUCLEOTIDE SEQUENCE</scope>
</reference>
<dbReference type="Pfam" id="PF00076">
    <property type="entry name" value="RRM_1"/>
    <property type="match status" value="1"/>
</dbReference>
<feature type="region of interest" description="Disordered" evidence="2">
    <location>
        <begin position="730"/>
        <end position="785"/>
    </location>
</feature>
<dbReference type="EMBL" id="BQNB010014150">
    <property type="protein sequence ID" value="GJT24619.1"/>
    <property type="molecule type" value="Genomic_DNA"/>
</dbReference>
<keyword evidence="4" id="KW-0808">Transferase</keyword>
<dbReference type="Proteomes" id="UP001151760">
    <property type="component" value="Unassembled WGS sequence"/>
</dbReference>
<dbReference type="InterPro" id="IPR013103">
    <property type="entry name" value="RVT_2"/>
</dbReference>
<feature type="non-terminal residue" evidence="4">
    <location>
        <position position="1174"/>
    </location>
</feature>
<dbReference type="PROSITE" id="PS50102">
    <property type="entry name" value="RRM"/>
    <property type="match status" value="1"/>
</dbReference>
<accession>A0ABQ5CDD8</accession>
<dbReference type="PANTHER" id="PTHR11439">
    <property type="entry name" value="GAG-POL-RELATED RETROTRANSPOSON"/>
    <property type="match status" value="1"/>
</dbReference>
<feature type="compositionally biased region" description="Polar residues" evidence="2">
    <location>
        <begin position="770"/>
        <end position="785"/>
    </location>
</feature>